<dbReference type="PANTHER" id="PTHR12184">
    <property type="entry name" value="UBIQUINOL-CYTOCHROME C REDUCTASE COMPLEX ASSEMBLY FACTOR 1 FAMILY MEMBER"/>
    <property type="match status" value="1"/>
</dbReference>
<dbReference type="EMBL" id="JARGDH010000005">
    <property type="protein sequence ID" value="KAL0267417.1"/>
    <property type="molecule type" value="Genomic_DNA"/>
</dbReference>
<dbReference type="GO" id="GO:0005739">
    <property type="term" value="C:mitochondrion"/>
    <property type="evidence" value="ECO:0007669"/>
    <property type="project" value="TreeGrafter"/>
</dbReference>
<dbReference type="InterPro" id="IPR007129">
    <property type="entry name" value="Ubiqinol_cyt_c_chaperone_CPB3"/>
</dbReference>
<protein>
    <recommendedName>
        <fullName evidence="2">Ubiquinol-cytochrome c chaperone domain-containing protein</fullName>
    </recommendedName>
</protein>
<dbReference type="GO" id="GO:0034551">
    <property type="term" value="P:mitochondrial respiratory chain complex III assembly"/>
    <property type="evidence" value="ECO:0007669"/>
    <property type="project" value="TreeGrafter"/>
</dbReference>
<dbReference type="PANTHER" id="PTHR12184:SF1">
    <property type="entry name" value="UBIQUINOL-CYTOCHROME-C REDUCTASE COMPLEX ASSEMBLY FACTOR 1"/>
    <property type="match status" value="1"/>
</dbReference>
<reference evidence="3" key="1">
    <citation type="journal article" date="2024" name="Gigascience">
        <title>Chromosome-level genome of the poultry shaft louse Menopon gallinae provides insight into the host-switching and adaptive evolution of parasitic lice.</title>
        <authorList>
            <person name="Xu Y."/>
            <person name="Ma L."/>
            <person name="Liu S."/>
            <person name="Liang Y."/>
            <person name="Liu Q."/>
            <person name="He Z."/>
            <person name="Tian L."/>
            <person name="Duan Y."/>
            <person name="Cai W."/>
            <person name="Li H."/>
            <person name="Song F."/>
        </authorList>
    </citation>
    <scope>NUCLEOTIDE SEQUENCE</scope>
    <source>
        <strain evidence="3">Cailab_2023a</strain>
    </source>
</reference>
<dbReference type="EMBL" id="JARGDH010000005">
    <property type="protein sequence ID" value="KAL0267416.1"/>
    <property type="molecule type" value="Genomic_DNA"/>
</dbReference>
<evidence type="ECO:0000259" key="2">
    <source>
        <dbReference type="Pfam" id="PF03981"/>
    </source>
</evidence>
<name>A0AAW2HCY4_9NEOP</name>
<comment type="caution">
    <text evidence="3">The sequence shown here is derived from an EMBL/GenBank/DDBJ whole genome shotgun (WGS) entry which is preliminary data.</text>
</comment>
<feature type="domain" description="Ubiquinol-cytochrome c chaperone" evidence="2">
    <location>
        <begin position="113"/>
        <end position="246"/>
    </location>
</feature>
<comment type="similarity">
    <text evidence="1">Belongs to the CBP3 family.</text>
</comment>
<proteinExistence type="inferred from homology"/>
<dbReference type="InterPro" id="IPR021150">
    <property type="entry name" value="Ubiq_cyt_c_chap"/>
</dbReference>
<accession>A0AAW2HCY4</accession>
<dbReference type="Pfam" id="PF03981">
    <property type="entry name" value="Ubiq_cyt_C_chap"/>
    <property type="match status" value="1"/>
</dbReference>
<sequence>MMTSFLVNNLIAVGAVCHLPKRSLSCRTFRLFQNDLKSVCAYRPVNSRLVEANRNGLRILTQSARFFAKESRIANFFKDQVWSRFVGVGNRRRLGVLLYQSVEQVNYDDFYSYFELPDTFNSWFIITELHVWMLMAQIMDGSKRGELLRNDIVRAMWFHIDAKVVNLGEKKTKTLKVQIKELSGRLPVAMLIYDEGLLGTDVEMTCALWNKFFDKHCIDPIKLEVLVRYVRHQCHHLSSLNLRNYEDAQKVDKFWFPLADHIQAVQSQSRLR</sequence>
<evidence type="ECO:0000256" key="1">
    <source>
        <dbReference type="ARBA" id="ARBA00006407"/>
    </source>
</evidence>
<gene>
    <name evidence="3" type="ORF">PYX00_009692</name>
</gene>
<evidence type="ECO:0000313" key="3">
    <source>
        <dbReference type="EMBL" id="KAL0267416.1"/>
    </source>
</evidence>
<dbReference type="AlphaFoldDB" id="A0AAW2HCY4"/>
<organism evidence="3">
    <name type="scientific">Menopon gallinae</name>
    <name type="common">poultry shaft louse</name>
    <dbReference type="NCBI Taxonomy" id="328185"/>
    <lineage>
        <taxon>Eukaryota</taxon>
        <taxon>Metazoa</taxon>
        <taxon>Ecdysozoa</taxon>
        <taxon>Arthropoda</taxon>
        <taxon>Hexapoda</taxon>
        <taxon>Insecta</taxon>
        <taxon>Pterygota</taxon>
        <taxon>Neoptera</taxon>
        <taxon>Paraneoptera</taxon>
        <taxon>Psocodea</taxon>
        <taxon>Troctomorpha</taxon>
        <taxon>Phthiraptera</taxon>
        <taxon>Amblycera</taxon>
        <taxon>Menoponidae</taxon>
        <taxon>Menopon</taxon>
    </lineage>
</organism>